<sequence length="246" mass="29601">MEKDELYIGCSSYATASWKTVFYPEDLPKKKWFDYYSKHFNTYEFNGTFYRFPTVENLLLWHDKVADDFKFSVKVPKTITHIKRLEQCDEEIEDFYLICKEGFKNKLSCILWQLPPSFSFNKDRLRSIVRVMNPNFKNVVEFRHESWWRDDVITKLRENHITFCNVNYPQLPTSIEQSTSIGYLRMHGNPKLFYSAYTKEEIETLYQKLNNMRFKEVYIYFNNTASTAAIINALQLSRFARQHQKE</sequence>
<dbReference type="EMBL" id="SGIT01000002">
    <property type="protein sequence ID" value="RZF60214.1"/>
    <property type="molecule type" value="Genomic_DNA"/>
</dbReference>
<reference evidence="1 2" key="1">
    <citation type="submission" date="2019-02" db="EMBL/GenBank/DDBJ databases">
        <authorList>
            <person name="Li Y."/>
        </authorList>
    </citation>
    <scope>NUCLEOTIDE SEQUENCE [LARGE SCALE GENOMIC DNA]</scope>
    <source>
        <strain evidence="1 2">30C10-4-7</strain>
    </source>
</reference>
<dbReference type="PANTHER" id="PTHR30348">
    <property type="entry name" value="UNCHARACTERIZED PROTEIN YECE"/>
    <property type="match status" value="1"/>
</dbReference>
<dbReference type="RefSeq" id="WP_130142132.1">
    <property type="nucleotide sequence ID" value="NZ_SGIT01000002.1"/>
</dbReference>
<gene>
    <name evidence="1" type="ORF">EWE74_13975</name>
</gene>
<accession>A0A4Q6XRY4</accession>
<name>A0A4Q6XRY4_9SPHI</name>
<comment type="caution">
    <text evidence="1">The sequence shown here is derived from an EMBL/GenBank/DDBJ whole genome shotgun (WGS) entry which is preliminary data.</text>
</comment>
<proteinExistence type="predicted"/>
<dbReference type="Proteomes" id="UP000292855">
    <property type="component" value="Unassembled WGS sequence"/>
</dbReference>
<dbReference type="InterPro" id="IPR002763">
    <property type="entry name" value="DUF72"/>
</dbReference>
<dbReference type="SUPFAM" id="SSF117396">
    <property type="entry name" value="TM1631-like"/>
    <property type="match status" value="1"/>
</dbReference>
<dbReference type="Pfam" id="PF01904">
    <property type="entry name" value="DUF72"/>
    <property type="match status" value="1"/>
</dbReference>
<dbReference type="OrthoDB" id="9780310at2"/>
<keyword evidence="2" id="KW-1185">Reference proteome</keyword>
<organism evidence="1 2">
    <name type="scientific">Sphingobacterium corticibacterium</name>
    <dbReference type="NCBI Taxonomy" id="2484746"/>
    <lineage>
        <taxon>Bacteria</taxon>
        <taxon>Pseudomonadati</taxon>
        <taxon>Bacteroidota</taxon>
        <taxon>Sphingobacteriia</taxon>
        <taxon>Sphingobacteriales</taxon>
        <taxon>Sphingobacteriaceae</taxon>
        <taxon>Sphingobacterium</taxon>
    </lineage>
</organism>
<dbReference type="AlphaFoldDB" id="A0A4Q6XRY4"/>
<protein>
    <submittedName>
        <fullName evidence="1">DUF72 domain-containing protein</fullName>
    </submittedName>
</protein>
<dbReference type="Gene3D" id="3.20.20.410">
    <property type="entry name" value="Protein of unknown function UPF0759"/>
    <property type="match status" value="1"/>
</dbReference>
<evidence type="ECO:0000313" key="2">
    <source>
        <dbReference type="Proteomes" id="UP000292855"/>
    </source>
</evidence>
<evidence type="ECO:0000313" key="1">
    <source>
        <dbReference type="EMBL" id="RZF60214.1"/>
    </source>
</evidence>
<dbReference type="PANTHER" id="PTHR30348:SF4">
    <property type="entry name" value="DUF72 DOMAIN-CONTAINING PROTEIN"/>
    <property type="match status" value="1"/>
</dbReference>
<dbReference type="InterPro" id="IPR036520">
    <property type="entry name" value="UPF0759_sf"/>
</dbReference>